<protein>
    <recommendedName>
        <fullName evidence="4">Rab9 effector protein with kelch motifs</fullName>
    </recommendedName>
</protein>
<evidence type="ECO:0000256" key="4">
    <source>
        <dbReference type="ARBA" id="ARBA00039295"/>
    </source>
</evidence>
<reference evidence="5" key="1">
    <citation type="submission" date="2019-05" db="EMBL/GenBank/DDBJ databases">
        <title>Annotation for the trematode Fasciolopsis buski.</title>
        <authorList>
            <person name="Choi Y.-J."/>
        </authorList>
    </citation>
    <scope>NUCLEOTIDE SEQUENCE</scope>
    <source>
        <strain evidence="5">HT</strain>
        <tissue evidence="5">Whole worm</tissue>
    </source>
</reference>
<keyword evidence="6" id="KW-1185">Reference proteome</keyword>
<dbReference type="PANTHER" id="PTHR46647">
    <property type="entry name" value="RAB9 EFFECTOR PROTEIN WITH KELCH MOTIFS"/>
    <property type="match status" value="1"/>
</dbReference>
<dbReference type="Proteomes" id="UP000728185">
    <property type="component" value="Unassembled WGS sequence"/>
</dbReference>
<dbReference type="SUPFAM" id="SSF50965">
    <property type="entry name" value="Galactose oxidase, central domain"/>
    <property type="match status" value="1"/>
</dbReference>
<proteinExistence type="predicted"/>
<comment type="function">
    <text evidence="3">Rab9 effector required for endosome to trans-Golgi network (TGN) transport.</text>
</comment>
<comment type="caution">
    <text evidence="5">The sequence shown here is derived from an EMBL/GenBank/DDBJ whole genome shotgun (WGS) entry which is preliminary data.</text>
</comment>
<evidence type="ECO:0000313" key="6">
    <source>
        <dbReference type="Proteomes" id="UP000728185"/>
    </source>
</evidence>
<dbReference type="Gene3D" id="2.120.10.80">
    <property type="entry name" value="Kelch-type beta propeller"/>
    <property type="match status" value="3"/>
</dbReference>
<name>A0A8E0S4J4_9TREM</name>
<dbReference type="Pfam" id="PF24681">
    <property type="entry name" value="Kelch_KLHDC2_KLHL20_DRC7"/>
    <property type="match status" value="2"/>
</dbReference>
<accession>A0A8E0S4J4</accession>
<evidence type="ECO:0000256" key="1">
    <source>
        <dbReference type="ARBA" id="ARBA00022441"/>
    </source>
</evidence>
<gene>
    <name evidence="5" type="ORF">FBUS_06237</name>
</gene>
<keyword evidence="2" id="KW-0677">Repeat</keyword>
<keyword evidence="1" id="KW-0880">Kelch repeat</keyword>
<feature type="non-terminal residue" evidence="5">
    <location>
        <position position="1"/>
    </location>
</feature>
<dbReference type="OrthoDB" id="10251809at2759"/>
<dbReference type="AlphaFoldDB" id="A0A8E0S4J4"/>
<evidence type="ECO:0000256" key="3">
    <source>
        <dbReference type="ARBA" id="ARBA00037224"/>
    </source>
</evidence>
<dbReference type="InterPro" id="IPR052124">
    <property type="entry name" value="Rab9_kelch_effector"/>
</dbReference>
<evidence type="ECO:0000313" key="5">
    <source>
        <dbReference type="EMBL" id="KAA0199119.1"/>
    </source>
</evidence>
<dbReference type="PANTHER" id="PTHR46647:SF1">
    <property type="entry name" value="RAB9 EFFECTOR PROTEIN WITH KELCH MOTIFS"/>
    <property type="match status" value="1"/>
</dbReference>
<organism evidence="5 6">
    <name type="scientific">Fasciolopsis buskii</name>
    <dbReference type="NCBI Taxonomy" id="27845"/>
    <lineage>
        <taxon>Eukaryota</taxon>
        <taxon>Metazoa</taxon>
        <taxon>Spiralia</taxon>
        <taxon>Lophotrochozoa</taxon>
        <taxon>Platyhelminthes</taxon>
        <taxon>Trematoda</taxon>
        <taxon>Digenea</taxon>
        <taxon>Plagiorchiida</taxon>
        <taxon>Echinostomata</taxon>
        <taxon>Echinostomatoidea</taxon>
        <taxon>Fasciolidae</taxon>
        <taxon>Fasciolopsis</taxon>
    </lineage>
</organism>
<dbReference type="InterPro" id="IPR011043">
    <property type="entry name" value="Gal_Oxase/kelch_b-propeller"/>
</dbReference>
<evidence type="ECO:0000256" key="2">
    <source>
        <dbReference type="ARBA" id="ARBA00022737"/>
    </source>
</evidence>
<dbReference type="InterPro" id="IPR015915">
    <property type="entry name" value="Kelch-typ_b-propeller"/>
</dbReference>
<dbReference type="EMBL" id="LUCM01001321">
    <property type="protein sequence ID" value="KAA0199119.1"/>
    <property type="molecule type" value="Genomic_DNA"/>
</dbReference>
<sequence length="395" mass="42800">QATHQTTSTLIPSARVGHTVHELPLICTHLKPSLLLLGGADPDGTLDEAFIFSPSDGVWTKLNWEAKLSSRPSLARYEHTSAVLPDGGVIVFGGATHSGPLDDVLELRVTENPLLANVSISPDAGSFSAFPGEARTQHGATCLTEHGQLLIFAGGALGNQPVSDNQVHVYNAKSKSWSHVSATGRAPCDRLGHVLLYQCPPNQTLTEIDSHSVVPRGHLFIHGGMAGERFFDDFYQMEFSEDDEKHLIGVWRKFVDKPSSDKTSACMAPSEEDCLYQTGRIPCARAGHGGVCLVGPESPTSSTTVFIFGGVTVSGALNDMYCFDTGTRQWTEIIFEGPVPKPRLDFACCLFTKVDGDGLQINLEKYCFFVHGGMDTDGQMFNDSWTVVLTEKNVE</sequence>